<dbReference type="InterPro" id="IPR050131">
    <property type="entry name" value="Peptidase_S8_subtilisin-like"/>
</dbReference>
<keyword evidence="4 5" id="KW-0720">Serine protease</keyword>
<dbReference type="Proteomes" id="UP000248326">
    <property type="component" value="Unassembled WGS sequence"/>
</dbReference>
<dbReference type="PRINTS" id="PR00723">
    <property type="entry name" value="SUBTILISIN"/>
</dbReference>
<sequence length="536" mass="54775">MLLAASLALTACGFLETPAETRVGEVTGNVVPDLVLSASQDTASVSASFGAPRVRGQVLILGASALRAQGLDALSGVRLEALGDDLARAFTPSGETDEAFAARLRASGVRAQPNYLYRALAASVPNDPGYPGNAGISFGATRVTQDYLTRINAKSGWDAAFDAGNPSLTSPIVAVLDTGVDASHPDLAGRLLAGRDFCATTLETNGDPGTASCSGEDADTSETTGDSSGHGTFAIGMIGAATNNGVGIAGLTWSGRTLLPVKVFNTSSVGEDFADTVSLTKGVAFAVSRGARIINMSVGFGGGNYDPALAQTLQSAYDANVVLVAASGNVAIEGVLYPASDPRVISVGSTVVNNQGAEVRSPNSAVPLADQRPVDLYAPGGDIQLQNQLLGLNLGGGYTRRAGTSFAAPQVSGAAALLLQKNPAFTPEQVRRVLTTSGRDIAGGAKLLDVGAAMRATAPSTAPYTVTVTARQGASVVQTFRKQTYDAVSRVPYSLTLPYGTYTLSASLSGNGLNLTGSRVFEVNAEEEFGTDITVR</sequence>
<accession>A0A318SLV0</accession>
<dbReference type="InterPro" id="IPR023828">
    <property type="entry name" value="Peptidase_S8_Ser-AS"/>
</dbReference>
<feature type="active site" description="Charge relay system" evidence="5">
    <location>
        <position position="230"/>
    </location>
</feature>
<dbReference type="PROSITE" id="PS00136">
    <property type="entry name" value="SUBTILASE_ASP"/>
    <property type="match status" value="1"/>
</dbReference>
<keyword evidence="10" id="KW-1185">Reference proteome</keyword>
<dbReference type="GO" id="GO:0004252">
    <property type="term" value="F:serine-type endopeptidase activity"/>
    <property type="evidence" value="ECO:0007669"/>
    <property type="project" value="UniProtKB-UniRule"/>
</dbReference>
<name>A0A318SLV0_9DEIO</name>
<dbReference type="InterPro" id="IPR023827">
    <property type="entry name" value="Peptidase_S8_Asp-AS"/>
</dbReference>
<dbReference type="PROSITE" id="PS00138">
    <property type="entry name" value="SUBTILASE_SER"/>
    <property type="match status" value="1"/>
</dbReference>
<feature type="active site" description="Charge relay system" evidence="5">
    <location>
        <position position="177"/>
    </location>
</feature>
<feature type="region of interest" description="Disordered" evidence="7">
    <location>
        <begin position="205"/>
        <end position="227"/>
    </location>
</feature>
<evidence type="ECO:0000256" key="3">
    <source>
        <dbReference type="ARBA" id="ARBA00022801"/>
    </source>
</evidence>
<keyword evidence="3 5" id="KW-0378">Hydrolase</keyword>
<dbReference type="PANTHER" id="PTHR43806">
    <property type="entry name" value="PEPTIDASE S8"/>
    <property type="match status" value="1"/>
</dbReference>
<evidence type="ECO:0000256" key="6">
    <source>
        <dbReference type="RuleBase" id="RU003355"/>
    </source>
</evidence>
<dbReference type="AlphaFoldDB" id="A0A318SLV0"/>
<keyword evidence="2 5" id="KW-0645">Protease</keyword>
<comment type="similarity">
    <text evidence="1 5 6">Belongs to the peptidase S8 family.</text>
</comment>
<proteinExistence type="inferred from homology"/>
<dbReference type="PROSITE" id="PS51892">
    <property type="entry name" value="SUBTILASE"/>
    <property type="match status" value="1"/>
</dbReference>
<evidence type="ECO:0000259" key="8">
    <source>
        <dbReference type="Pfam" id="PF00082"/>
    </source>
</evidence>
<dbReference type="PANTHER" id="PTHR43806:SF11">
    <property type="entry name" value="CEREVISIN-RELATED"/>
    <property type="match status" value="1"/>
</dbReference>
<dbReference type="SUPFAM" id="SSF52743">
    <property type="entry name" value="Subtilisin-like"/>
    <property type="match status" value="1"/>
</dbReference>
<feature type="domain" description="Peptidase S8/S53" evidence="8">
    <location>
        <begin position="171"/>
        <end position="439"/>
    </location>
</feature>
<dbReference type="Pfam" id="PF00082">
    <property type="entry name" value="Peptidase_S8"/>
    <property type="match status" value="1"/>
</dbReference>
<organism evidence="9 10">
    <name type="scientific">Deinococcus yavapaiensis KR-236</name>
    <dbReference type="NCBI Taxonomy" id="694435"/>
    <lineage>
        <taxon>Bacteria</taxon>
        <taxon>Thermotogati</taxon>
        <taxon>Deinococcota</taxon>
        <taxon>Deinococci</taxon>
        <taxon>Deinococcales</taxon>
        <taxon>Deinococcaceae</taxon>
        <taxon>Deinococcus</taxon>
    </lineage>
</organism>
<evidence type="ECO:0000256" key="2">
    <source>
        <dbReference type="ARBA" id="ARBA00022670"/>
    </source>
</evidence>
<evidence type="ECO:0000256" key="7">
    <source>
        <dbReference type="SAM" id="MobiDB-lite"/>
    </source>
</evidence>
<evidence type="ECO:0000256" key="5">
    <source>
        <dbReference type="PROSITE-ProRule" id="PRU01240"/>
    </source>
</evidence>
<protein>
    <submittedName>
        <fullName evidence="9">Serine protease</fullName>
    </submittedName>
</protein>
<comment type="caution">
    <text evidence="9">The sequence shown here is derived from an EMBL/GenBank/DDBJ whole genome shotgun (WGS) entry which is preliminary data.</text>
</comment>
<evidence type="ECO:0000313" key="10">
    <source>
        <dbReference type="Proteomes" id="UP000248326"/>
    </source>
</evidence>
<dbReference type="EMBL" id="QJSX01000008">
    <property type="protein sequence ID" value="PYE53500.1"/>
    <property type="molecule type" value="Genomic_DNA"/>
</dbReference>
<dbReference type="GO" id="GO:0006508">
    <property type="term" value="P:proteolysis"/>
    <property type="evidence" value="ECO:0007669"/>
    <property type="project" value="UniProtKB-KW"/>
</dbReference>
<reference evidence="9 10" key="1">
    <citation type="submission" date="2018-06" db="EMBL/GenBank/DDBJ databases">
        <title>Genomic Encyclopedia of Type Strains, Phase IV (KMG-IV): sequencing the most valuable type-strain genomes for metagenomic binning, comparative biology and taxonomic classification.</title>
        <authorList>
            <person name="Goeker M."/>
        </authorList>
    </citation>
    <scope>NUCLEOTIDE SEQUENCE [LARGE SCALE GENOMIC DNA]</scope>
    <source>
        <strain evidence="9 10">DSM 18048</strain>
    </source>
</reference>
<evidence type="ECO:0000256" key="1">
    <source>
        <dbReference type="ARBA" id="ARBA00011073"/>
    </source>
</evidence>
<gene>
    <name evidence="9" type="ORF">DES52_10829</name>
</gene>
<dbReference type="Gene3D" id="3.40.50.200">
    <property type="entry name" value="Peptidase S8/S53 domain"/>
    <property type="match status" value="1"/>
</dbReference>
<feature type="active site" description="Charge relay system" evidence="5">
    <location>
        <position position="405"/>
    </location>
</feature>
<evidence type="ECO:0000256" key="4">
    <source>
        <dbReference type="ARBA" id="ARBA00022825"/>
    </source>
</evidence>
<dbReference type="InterPro" id="IPR036852">
    <property type="entry name" value="Peptidase_S8/S53_dom_sf"/>
</dbReference>
<dbReference type="InterPro" id="IPR000209">
    <property type="entry name" value="Peptidase_S8/S53_dom"/>
</dbReference>
<evidence type="ECO:0000313" key="9">
    <source>
        <dbReference type="EMBL" id="PYE53500.1"/>
    </source>
</evidence>
<dbReference type="InterPro" id="IPR015500">
    <property type="entry name" value="Peptidase_S8_subtilisin-rel"/>
</dbReference>